<keyword evidence="7" id="KW-0966">Cell projection</keyword>
<dbReference type="GO" id="GO:0009288">
    <property type="term" value="C:bacterial-type flagellum"/>
    <property type="evidence" value="ECO:0007669"/>
    <property type="project" value="UniProtKB-SubCell"/>
</dbReference>
<dbReference type="SUPFAM" id="SSF64518">
    <property type="entry name" value="Phase 1 flagellin"/>
    <property type="match status" value="1"/>
</dbReference>
<comment type="similarity">
    <text evidence="1 4">Belongs to the bacterial flagellin family.</text>
</comment>
<dbReference type="Pfam" id="PF00669">
    <property type="entry name" value="Flagellin_N"/>
    <property type="match status" value="1"/>
</dbReference>
<dbReference type="Gene3D" id="6.10.10.10">
    <property type="entry name" value="Flagellar export chaperone, C-terminal domain"/>
    <property type="match status" value="1"/>
</dbReference>
<evidence type="ECO:0000313" key="8">
    <source>
        <dbReference type="Proteomes" id="UP000295793"/>
    </source>
</evidence>
<evidence type="ECO:0000313" key="7">
    <source>
        <dbReference type="EMBL" id="TCS35872.1"/>
    </source>
</evidence>
<evidence type="ECO:0000259" key="5">
    <source>
        <dbReference type="Pfam" id="PF00669"/>
    </source>
</evidence>
<dbReference type="GO" id="GO:0005198">
    <property type="term" value="F:structural molecule activity"/>
    <property type="evidence" value="ECO:0007669"/>
    <property type="project" value="UniProtKB-UniRule"/>
</dbReference>
<dbReference type="InterPro" id="IPR046358">
    <property type="entry name" value="Flagellin_C"/>
</dbReference>
<keyword evidence="7" id="KW-0282">Flagellum</keyword>
<accession>A0A4R3HS94</accession>
<dbReference type="InterPro" id="IPR001029">
    <property type="entry name" value="Flagellin_N"/>
</dbReference>
<proteinExistence type="inferred from homology"/>
<protein>
    <recommendedName>
        <fullName evidence="4">Flagellin</fullName>
    </recommendedName>
</protein>
<name>A0A4R3HS94_9GAMM</name>
<evidence type="ECO:0000259" key="6">
    <source>
        <dbReference type="Pfam" id="PF00700"/>
    </source>
</evidence>
<comment type="function">
    <text evidence="4">Flagellin is the subunit protein which polymerizes to form the filaments of bacterial flagella.</text>
</comment>
<reference evidence="7 8" key="1">
    <citation type="submission" date="2019-03" db="EMBL/GenBank/DDBJ databases">
        <title>Genomic Encyclopedia of Archaeal and Bacterial Type Strains, Phase II (KMG-II): from individual species to whole genera.</title>
        <authorList>
            <person name="Goeker M."/>
        </authorList>
    </citation>
    <scope>NUCLEOTIDE SEQUENCE [LARGE SCALE GENOMIC DNA]</scope>
    <source>
        <strain evidence="7 8">DSM 15388</strain>
    </source>
</reference>
<keyword evidence="7" id="KW-0969">Cilium</keyword>
<dbReference type="Gene3D" id="1.20.1330.10">
    <property type="entry name" value="f41 fragment of flagellin, N-terminal domain"/>
    <property type="match status" value="1"/>
</dbReference>
<dbReference type="RefSeq" id="WP_165901995.1">
    <property type="nucleotide sequence ID" value="NZ_SLZR01000030.1"/>
</dbReference>
<organism evidence="7 8">
    <name type="scientific">Reinekea marinisedimentorum</name>
    <dbReference type="NCBI Taxonomy" id="230495"/>
    <lineage>
        <taxon>Bacteria</taxon>
        <taxon>Pseudomonadati</taxon>
        <taxon>Pseudomonadota</taxon>
        <taxon>Gammaproteobacteria</taxon>
        <taxon>Oceanospirillales</taxon>
        <taxon>Saccharospirillaceae</taxon>
        <taxon>Reinekea</taxon>
    </lineage>
</organism>
<dbReference type="AlphaFoldDB" id="A0A4R3HS94"/>
<keyword evidence="2 4" id="KW-0964">Secreted</keyword>
<comment type="subcellular location">
    <subcellularLocation>
        <location evidence="4">Secreted</location>
    </subcellularLocation>
    <subcellularLocation>
        <location evidence="4">Bacterial flagellum</location>
    </subcellularLocation>
</comment>
<evidence type="ECO:0000256" key="1">
    <source>
        <dbReference type="ARBA" id="ARBA00005709"/>
    </source>
</evidence>
<dbReference type="PANTHER" id="PTHR42792">
    <property type="entry name" value="FLAGELLIN"/>
    <property type="match status" value="1"/>
</dbReference>
<dbReference type="PANTHER" id="PTHR42792:SF2">
    <property type="entry name" value="FLAGELLIN"/>
    <property type="match status" value="1"/>
</dbReference>
<dbReference type="GO" id="GO:0005576">
    <property type="term" value="C:extracellular region"/>
    <property type="evidence" value="ECO:0007669"/>
    <property type="project" value="UniProtKB-SubCell"/>
</dbReference>
<dbReference type="Proteomes" id="UP000295793">
    <property type="component" value="Unassembled WGS sequence"/>
</dbReference>
<dbReference type="InterPro" id="IPR042187">
    <property type="entry name" value="Flagellin_C_sub2"/>
</dbReference>
<evidence type="ECO:0000256" key="4">
    <source>
        <dbReference type="RuleBase" id="RU362073"/>
    </source>
</evidence>
<dbReference type="PRINTS" id="PR00207">
    <property type="entry name" value="FLAGELLIN"/>
</dbReference>
<evidence type="ECO:0000256" key="3">
    <source>
        <dbReference type="ARBA" id="ARBA00023143"/>
    </source>
</evidence>
<keyword evidence="8" id="KW-1185">Reference proteome</keyword>
<dbReference type="InterPro" id="IPR001492">
    <property type="entry name" value="Flagellin"/>
</dbReference>
<evidence type="ECO:0000256" key="2">
    <source>
        <dbReference type="ARBA" id="ARBA00022525"/>
    </source>
</evidence>
<comment type="caution">
    <text evidence="7">The sequence shown here is derived from an EMBL/GenBank/DDBJ whole genome shotgun (WGS) entry which is preliminary data.</text>
</comment>
<dbReference type="EMBL" id="SLZR01000030">
    <property type="protein sequence ID" value="TCS35872.1"/>
    <property type="molecule type" value="Genomic_DNA"/>
</dbReference>
<sequence length="269" mass="27802">MNINGVSASTSSLNSSSERIDSLFEQLSSGKRINSAADDAAGLAISTQMSSETQGQMQAIANASDGIALTQTAAGALETVTDNVQRIRELSVQAANSSYSATDREAINSEAQMLVEQTNSVLESANFNGVSLFNSSDDQVFQIGPEAGDTLTVEANDLTTQIADMGFGSIDLSSAEGASAALEMSDSVLDSVSSAAAEFGAVQNRFESVVSGLEQSVLSSTATTSQIQDTDYAETISALASEQVKEQAALAVQAMANENQGNVLRLLGT</sequence>
<feature type="domain" description="Flagellin N-terminal" evidence="5">
    <location>
        <begin position="9"/>
        <end position="136"/>
    </location>
</feature>
<dbReference type="Pfam" id="PF00700">
    <property type="entry name" value="Flagellin_C"/>
    <property type="match status" value="1"/>
</dbReference>
<gene>
    <name evidence="7" type="ORF">BCF53_1307</name>
</gene>
<feature type="domain" description="Flagellin C-terminal" evidence="6">
    <location>
        <begin position="183"/>
        <end position="267"/>
    </location>
</feature>
<keyword evidence="3 4" id="KW-0975">Bacterial flagellum</keyword>